<evidence type="ECO:0000256" key="1">
    <source>
        <dbReference type="RuleBase" id="RU367089"/>
    </source>
</evidence>
<comment type="caution">
    <text evidence="1">Lacks conserved residue(s) required for the propagation of feature annotation.</text>
</comment>
<gene>
    <name evidence="3" type="primary">pcx</name>
    <name evidence="3" type="ORF">GWK47_035369</name>
</gene>
<feature type="transmembrane region" description="Helical" evidence="1">
    <location>
        <begin position="34"/>
        <end position="53"/>
    </location>
</feature>
<organism evidence="3 4">
    <name type="scientific">Chionoecetes opilio</name>
    <name type="common">Atlantic snow crab</name>
    <name type="synonym">Cancer opilio</name>
    <dbReference type="NCBI Taxonomy" id="41210"/>
    <lineage>
        <taxon>Eukaryota</taxon>
        <taxon>Metazoa</taxon>
        <taxon>Ecdysozoa</taxon>
        <taxon>Arthropoda</taxon>
        <taxon>Crustacea</taxon>
        <taxon>Multicrustacea</taxon>
        <taxon>Malacostraca</taxon>
        <taxon>Eumalacostraca</taxon>
        <taxon>Eucarida</taxon>
        <taxon>Decapoda</taxon>
        <taxon>Pleocyemata</taxon>
        <taxon>Brachyura</taxon>
        <taxon>Eubrachyura</taxon>
        <taxon>Majoidea</taxon>
        <taxon>Majidae</taxon>
        <taxon>Chionoecetes</taxon>
    </lineage>
</organism>
<keyword evidence="1" id="KW-0812">Transmembrane</keyword>
<dbReference type="PANTHER" id="PTHR12372">
    <property type="entry name" value="PECANEX"/>
    <property type="match status" value="1"/>
</dbReference>
<keyword evidence="4" id="KW-1185">Reference proteome</keyword>
<keyword evidence="1" id="KW-1133">Transmembrane helix</keyword>
<keyword evidence="1" id="KW-0472">Membrane</keyword>
<comment type="similarity">
    <text evidence="1">Belongs to the pecanex family.</text>
</comment>
<evidence type="ECO:0000313" key="4">
    <source>
        <dbReference type="Proteomes" id="UP000770661"/>
    </source>
</evidence>
<sequence>MGSQGVEVLRQGIWASLTGGWFYDPHQHVFCNTFHLYLWLYLVCAPFFIYLYCGWWVAGWLVHLALLSVVAVGIKAVNHLLHHTFDTTDCLEEELTPPPLPPGGPPAADATATTATASASPAHYQAAAQQQRSRSFEAIEMQVVGGGQLGGGGEGVTPPVGCSSRNSVMDAGSQPPATMIDLKADVHHKDSSGSEEGSKGDAAAALTAAPPRDLKDLPRGDRRTRGKGQRSNRAAQKGNKRHKINNKIQHKLNKKIQHKINNKI</sequence>
<dbReference type="Proteomes" id="UP000770661">
    <property type="component" value="Unassembled WGS sequence"/>
</dbReference>
<dbReference type="PANTHER" id="PTHR12372:SF7">
    <property type="entry name" value="PROTEIN PECANEX"/>
    <property type="match status" value="1"/>
</dbReference>
<dbReference type="EMBL" id="JACEEZ010003721">
    <property type="protein sequence ID" value="KAG0727081.1"/>
    <property type="molecule type" value="Genomic_DNA"/>
</dbReference>
<name>A0A8J5D098_CHIOP</name>
<evidence type="ECO:0000313" key="3">
    <source>
        <dbReference type="EMBL" id="KAG0727081.1"/>
    </source>
</evidence>
<reference evidence="3" key="1">
    <citation type="submission" date="2020-07" db="EMBL/GenBank/DDBJ databases">
        <title>The High-quality genome of the commercially important snow crab, Chionoecetes opilio.</title>
        <authorList>
            <person name="Jeong J.-H."/>
            <person name="Ryu S."/>
        </authorList>
    </citation>
    <scope>NUCLEOTIDE SEQUENCE</scope>
    <source>
        <strain evidence="3">MADBK_172401_WGS</strain>
        <tissue evidence="3">Digestive gland</tissue>
    </source>
</reference>
<evidence type="ECO:0000256" key="2">
    <source>
        <dbReference type="SAM" id="MobiDB-lite"/>
    </source>
</evidence>
<feature type="compositionally biased region" description="Basic residues" evidence="2">
    <location>
        <begin position="238"/>
        <end position="247"/>
    </location>
</feature>
<feature type="compositionally biased region" description="Pro residues" evidence="2">
    <location>
        <begin position="96"/>
        <end position="105"/>
    </location>
</feature>
<comment type="subcellular location">
    <subcellularLocation>
        <location evidence="1">Membrane</location>
        <topology evidence="1">Multi-pass membrane protein</topology>
    </subcellularLocation>
</comment>
<feature type="compositionally biased region" description="Basic and acidic residues" evidence="2">
    <location>
        <begin position="212"/>
        <end position="223"/>
    </location>
</feature>
<dbReference type="OrthoDB" id="10037631at2759"/>
<feature type="compositionally biased region" description="Low complexity" evidence="2">
    <location>
        <begin position="200"/>
        <end position="209"/>
    </location>
</feature>
<protein>
    <recommendedName>
        <fullName evidence="1">Pecanex-like protein</fullName>
    </recommendedName>
</protein>
<accession>A0A8J5D098</accession>
<dbReference type="GO" id="GO:0016020">
    <property type="term" value="C:membrane"/>
    <property type="evidence" value="ECO:0007669"/>
    <property type="project" value="UniProtKB-SubCell"/>
</dbReference>
<feature type="compositionally biased region" description="Basic and acidic residues" evidence="2">
    <location>
        <begin position="182"/>
        <end position="199"/>
    </location>
</feature>
<dbReference type="AlphaFoldDB" id="A0A8J5D098"/>
<feature type="region of interest" description="Disordered" evidence="2">
    <location>
        <begin position="147"/>
        <end position="247"/>
    </location>
</feature>
<feature type="compositionally biased region" description="Low complexity" evidence="2">
    <location>
        <begin position="106"/>
        <end position="126"/>
    </location>
</feature>
<feature type="region of interest" description="Disordered" evidence="2">
    <location>
        <begin position="92"/>
        <end position="126"/>
    </location>
</feature>
<comment type="caution">
    <text evidence="3">The sequence shown here is derived from an EMBL/GenBank/DDBJ whole genome shotgun (WGS) entry which is preliminary data.</text>
</comment>
<dbReference type="InterPro" id="IPR039797">
    <property type="entry name" value="Pecanex"/>
</dbReference>
<proteinExistence type="inferred from homology"/>